<dbReference type="AlphaFoldDB" id="A0A5B7EX38"/>
<protein>
    <submittedName>
        <fullName evidence="2">Uncharacterized protein</fullName>
    </submittedName>
</protein>
<evidence type="ECO:0000313" key="2">
    <source>
        <dbReference type="EMBL" id="MPC38772.1"/>
    </source>
</evidence>
<evidence type="ECO:0000256" key="1">
    <source>
        <dbReference type="SAM" id="MobiDB-lite"/>
    </source>
</evidence>
<evidence type="ECO:0000313" key="3">
    <source>
        <dbReference type="Proteomes" id="UP000324222"/>
    </source>
</evidence>
<proteinExistence type="predicted"/>
<dbReference type="Proteomes" id="UP000324222">
    <property type="component" value="Unassembled WGS sequence"/>
</dbReference>
<feature type="region of interest" description="Disordered" evidence="1">
    <location>
        <begin position="36"/>
        <end position="103"/>
    </location>
</feature>
<sequence length="200" mass="22504">MLQTPVAVRRNRPQEFLGSEFHKLFIKLRPLVVSAEKGGNRPPTEQSHPPLAKPHPRDPHPQLTPLATPHHQDPRHTSAAPGHTSPPGPRHTSPRSPPLVTHDITCLDASSGDVRVGFHSSRTFRGLDKISLRSFPPHSQDGALETPAPHLLYIDKAPVKVTRIFKDIFTVLITDKQDFYIFNRWNSLEKKIRLIPLKVL</sequence>
<keyword evidence="3" id="KW-1185">Reference proteome</keyword>
<accession>A0A5B7EX38</accession>
<gene>
    <name evidence="2" type="ORF">E2C01_032286</name>
</gene>
<organism evidence="2 3">
    <name type="scientific">Portunus trituberculatus</name>
    <name type="common">Swimming crab</name>
    <name type="synonym">Neptunus trituberculatus</name>
    <dbReference type="NCBI Taxonomy" id="210409"/>
    <lineage>
        <taxon>Eukaryota</taxon>
        <taxon>Metazoa</taxon>
        <taxon>Ecdysozoa</taxon>
        <taxon>Arthropoda</taxon>
        <taxon>Crustacea</taxon>
        <taxon>Multicrustacea</taxon>
        <taxon>Malacostraca</taxon>
        <taxon>Eumalacostraca</taxon>
        <taxon>Eucarida</taxon>
        <taxon>Decapoda</taxon>
        <taxon>Pleocyemata</taxon>
        <taxon>Brachyura</taxon>
        <taxon>Eubrachyura</taxon>
        <taxon>Portunoidea</taxon>
        <taxon>Portunidae</taxon>
        <taxon>Portuninae</taxon>
        <taxon>Portunus</taxon>
    </lineage>
</organism>
<comment type="caution">
    <text evidence="2">The sequence shown here is derived from an EMBL/GenBank/DDBJ whole genome shotgun (WGS) entry which is preliminary data.</text>
</comment>
<reference evidence="2 3" key="1">
    <citation type="submission" date="2019-05" db="EMBL/GenBank/DDBJ databases">
        <title>Another draft genome of Portunus trituberculatus and its Hox gene families provides insights of decapod evolution.</title>
        <authorList>
            <person name="Jeong J.-H."/>
            <person name="Song I."/>
            <person name="Kim S."/>
            <person name="Choi T."/>
            <person name="Kim D."/>
            <person name="Ryu S."/>
            <person name="Kim W."/>
        </authorList>
    </citation>
    <scope>NUCLEOTIDE SEQUENCE [LARGE SCALE GENOMIC DNA]</scope>
    <source>
        <tissue evidence="2">Muscle</tissue>
    </source>
</reference>
<dbReference type="EMBL" id="VSRR010004167">
    <property type="protein sequence ID" value="MPC38772.1"/>
    <property type="molecule type" value="Genomic_DNA"/>
</dbReference>
<name>A0A5B7EX38_PORTR</name>